<proteinExistence type="predicted"/>
<comment type="caution">
    <text evidence="2">The sequence shown here is derived from an EMBL/GenBank/DDBJ whole genome shotgun (WGS) entry which is preliminary data.</text>
</comment>
<protein>
    <recommendedName>
        <fullName evidence="4">Secreted protein</fullName>
    </recommendedName>
</protein>
<dbReference type="EMBL" id="CM026429">
    <property type="protein sequence ID" value="KAG0563913.1"/>
    <property type="molecule type" value="Genomic_DNA"/>
</dbReference>
<keyword evidence="3" id="KW-1185">Reference proteome</keyword>
<reference evidence="2" key="1">
    <citation type="submission" date="2020-06" db="EMBL/GenBank/DDBJ databases">
        <title>WGS assembly of Ceratodon purpureus strain R40.</title>
        <authorList>
            <person name="Carey S.B."/>
            <person name="Jenkins J."/>
            <person name="Shu S."/>
            <person name="Lovell J.T."/>
            <person name="Sreedasyam A."/>
            <person name="Maumus F."/>
            <person name="Tiley G.P."/>
            <person name="Fernandez-Pozo N."/>
            <person name="Barry K."/>
            <person name="Chen C."/>
            <person name="Wang M."/>
            <person name="Lipzen A."/>
            <person name="Daum C."/>
            <person name="Saski C.A."/>
            <person name="Payton A.C."/>
            <person name="Mcbreen J.C."/>
            <person name="Conrad R.E."/>
            <person name="Kollar L.M."/>
            <person name="Olsson S."/>
            <person name="Huttunen S."/>
            <person name="Landis J.B."/>
            <person name="Wickett N.J."/>
            <person name="Johnson M.G."/>
            <person name="Rensing S.A."/>
            <person name="Grimwood J."/>
            <person name="Schmutz J."/>
            <person name="Mcdaniel S.F."/>
        </authorList>
    </citation>
    <scope>NUCLEOTIDE SEQUENCE</scope>
    <source>
        <strain evidence="2">R40</strain>
    </source>
</reference>
<name>A0A8T0GYF7_CERPU</name>
<keyword evidence="1" id="KW-0732">Signal</keyword>
<gene>
    <name evidence="2" type="ORF">KC19_8G069000</name>
</gene>
<organism evidence="2 3">
    <name type="scientific">Ceratodon purpureus</name>
    <name type="common">Fire moss</name>
    <name type="synonym">Dicranum purpureum</name>
    <dbReference type="NCBI Taxonomy" id="3225"/>
    <lineage>
        <taxon>Eukaryota</taxon>
        <taxon>Viridiplantae</taxon>
        <taxon>Streptophyta</taxon>
        <taxon>Embryophyta</taxon>
        <taxon>Bryophyta</taxon>
        <taxon>Bryophytina</taxon>
        <taxon>Bryopsida</taxon>
        <taxon>Dicranidae</taxon>
        <taxon>Pseudoditrichales</taxon>
        <taxon>Ditrichaceae</taxon>
        <taxon>Ceratodon</taxon>
    </lineage>
</organism>
<dbReference type="AlphaFoldDB" id="A0A8T0GYF7"/>
<evidence type="ECO:0000256" key="1">
    <source>
        <dbReference type="SAM" id="SignalP"/>
    </source>
</evidence>
<sequence length="85" mass="9419">MIVLWLVVFLITLYLELGQGEGFEELESATWEFLELLESPLHDLELKNAFATNWLAHCEQALQHAGEVVDPSAPSGLGIGYSVCD</sequence>
<evidence type="ECO:0000313" key="2">
    <source>
        <dbReference type="EMBL" id="KAG0563913.1"/>
    </source>
</evidence>
<feature type="signal peptide" evidence="1">
    <location>
        <begin position="1"/>
        <end position="20"/>
    </location>
</feature>
<feature type="chain" id="PRO_5035858973" description="Secreted protein" evidence="1">
    <location>
        <begin position="21"/>
        <end position="85"/>
    </location>
</feature>
<dbReference type="Proteomes" id="UP000822688">
    <property type="component" value="Chromosome 8"/>
</dbReference>
<accession>A0A8T0GYF7</accession>
<evidence type="ECO:0000313" key="3">
    <source>
        <dbReference type="Proteomes" id="UP000822688"/>
    </source>
</evidence>
<evidence type="ECO:0008006" key="4">
    <source>
        <dbReference type="Google" id="ProtNLM"/>
    </source>
</evidence>